<dbReference type="PROSITE" id="PS50005">
    <property type="entry name" value="TPR"/>
    <property type="match status" value="3"/>
</dbReference>
<dbReference type="PANTHER" id="PTHR15704">
    <property type="entry name" value="SUPERKILLER 3 PROTEIN-RELATED"/>
    <property type="match status" value="1"/>
</dbReference>
<dbReference type="SUPFAM" id="SSF48439">
    <property type="entry name" value="Protein prenylyltransferase"/>
    <property type="match status" value="1"/>
</dbReference>
<sequence length="1653" mass="189195">MSQLLKQARELYKAEKFEECYRLTGELLVNSQDYGTLVIHGACCSQIGNEKEAIESYFSALSIDSTNNMAWIGLYNETKKNPDKNQRILLRVCTVLVGKCSKSDPTGKYLEYAKTLVQIVVQFRLPLPFDFNEFNDICEFVLEHDPDNVYALEATFRLQIEYFLFYGFPEFIDQSLCNKLKFKNITQQSRVPCITSSAVYLKRLKQFEQMLETIQQSTDVTKTTHITLCLSQLLYRLYTYFIPNYSSTNNVDDDTTNSSNQNNEKCSDLWNLIQSDINKLDFNGVVGFVNCSKNGIIDLHAGLLYALAAFKLYQFKSCNEIITTLISFIDRNCTQFYSESESLSEPISKFINYASNSNFSHRTLCTPFRFNLNELEENNLPTKYNIYIIINSWLRILNMANICNSEISTKNTQENIEVITCRLANTKYIPSTWIEVYQTLYLEYYLIVNNLEVAFNILEKWKIHHGCQMNETIPNSIDLSPRFRICLIWLKVSKLISTKLMNDSDKTMSQPIVNEFLDLLKTNNLTIHSARYQYLIGYVMKMFSQSITNYPETMGRDQQLNAFSLGVQLDKCYYANYLQIGHIHREMESFKEALTFYAEAYRLMPGSPVCAYYYSVALCRQEEWEKALDVYSFIDHIDFTKDMWLNYGLINLRLGRINDCLPALQRVVLAKNDALYWEILGEAYLFRRSYETAVKAFNRALDLEPNRPFTLVLCGRAYRHMNDIYSSLCCFNNALKMIENNYMIDRLYRKFYVLIVKELIEIHMSKCQSGMYQGFTGQALNDLQHTLTLLNKLLNYFVGSKVVPFWFFRYTGDILSLLSMIDDPELLIDVPTRLVSLMNGAQCLTESKEPTETIKVNIVTCLHLGGIYLACALRTSISSVRYPSHSLDPNVLSSNKNTESSTNTTTTTTATTTTDPLKLLLISSILVSLGINQLNQGYYIQRNNISQESLMTTNQLDHIIKPFNFIIIPNELFYLSESTLKNALQLLENLSNIYDELLEEIIKEKSLLEPGTITTDDEIEEQDIRDRIALIKKLQSRAWAALAGVYSTSDENLDSEITYCLCQALLYNPDNTTVMVNLAMQQMKQGQTELAVNLVEQAKAIDPDNFRVWLVSAQLTAVMSGTPSIGPGLLVNTEVLSHLIHAAYTGSNYQVASQLTLHLMPIIIEYAGCNFLCDPSASSCPSKSMSELIQVFDKRAHLRLSINVAIECLNRAIAFQPNNIRLWHNRGILLQLVGYSVPAKHCLQKAVMLLNKQNQLSYRDNPNELAFFSLVLSHYFLITYICGSPDWKTADQLLNLTKNPNSTFCHSLAEACAKGIIFTMHPDNPPQENLSLICLTEEIQRLVNQGSLVTKSALQFQPNAGFLLLLVIKLINCPYFGPIQEIQKLHTYLTGIMKQTQLSTSSSLLSSSCSSTDQYYNISLPLAYNLSQIGVRLGQDVDWLMNSPLCKLIFEISSKKQMEYENLSNLPDLFTNRISDNYLPLGGQLTENELNNWIMNNTYLSLCSSRKSSGLAYISRYLIQRPNESIRWIFLFAWLLNKNPISQITNLSTIELKQNTLSINTSMETTLTIYTNLIIKCLLCINQLRNECPMNSIFATALVNFSLWWLTVNKDYQLSIQHHDLYMNLLLNLRRAAILFPDTPNILSTLKLISERI</sequence>
<dbReference type="KEGG" id="shx:MS3_00004991"/>
<evidence type="ECO:0000256" key="2">
    <source>
        <dbReference type="ARBA" id="ARBA00022803"/>
    </source>
</evidence>
<dbReference type="PANTHER" id="PTHR15704:SF7">
    <property type="entry name" value="SUPERKILLER COMPLEX PROTEIN 3"/>
    <property type="match status" value="1"/>
</dbReference>
<reference evidence="6" key="4">
    <citation type="journal article" date="2022" name="PLoS Pathog.">
        <title>Chromosome-level genome of Schistosoma haematobium underpins genome-wide explorations of molecular variation.</title>
        <authorList>
            <person name="Stroehlein A.J."/>
            <person name="Korhonen P.K."/>
            <person name="Lee V.V."/>
            <person name="Ralph S.A."/>
            <person name="Mentink-Kane M."/>
            <person name="You H."/>
            <person name="McManus D.P."/>
            <person name="Tchuente L.T."/>
            <person name="Stothard J.R."/>
            <person name="Kaur P."/>
            <person name="Dudchenko O."/>
            <person name="Aiden E.L."/>
            <person name="Yang B."/>
            <person name="Yang H."/>
            <person name="Emery A.M."/>
            <person name="Webster B.L."/>
            <person name="Brindley P.J."/>
            <person name="Rollinson D."/>
            <person name="Chang B.C.H."/>
            <person name="Gasser R.B."/>
            <person name="Young N.D."/>
        </authorList>
    </citation>
    <scope>NUCLEOTIDE SEQUENCE</scope>
</reference>
<comment type="caution">
    <text evidence="6">The sequence shown here is derived from an EMBL/GenBank/DDBJ whole genome shotgun (WGS) entry which is preliminary data.</text>
</comment>
<dbReference type="GeneID" id="24588486"/>
<feature type="repeat" description="TPR" evidence="3">
    <location>
        <begin position="1072"/>
        <end position="1105"/>
    </location>
</feature>
<dbReference type="GO" id="GO:0055087">
    <property type="term" value="C:Ski complex"/>
    <property type="evidence" value="ECO:0007669"/>
    <property type="project" value="InterPro"/>
</dbReference>
<feature type="compositionally biased region" description="Low complexity" evidence="5">
    <location>
        <begin position="893"/>
        <end position="910"/>
    </location>
</feature>
<protein>
    <recommendedName>
        <fullName evidence="8">Tetratricopeptide repeat protein 37</fullName>
    </recommendedName>
</protein>
<evidence type="ECO:0000256" key="4">
    <source>
        <dbReference type="SAM" id="Coils"/>
    </source>
</evidence>
<evidence type="ECO:0000313" key="7">
    <source>
        <dbReference type="Proteomes" id="UP000471633"/>
    </source>
</evidence>
<dbReference type="InterPro" id="IPR039226">
    <property type="entry name" value="Ski3/TTC37"/>
</dbReference>
<dbReference type="GO" id="GO:0006401">
    <property type="term" value="P:RNA catabolic process"/>
    <property type="evidence" value="ECO:0007669"/>
    <property type="project" value="InterPro"/>
</dbReference>
<reference evidence="6" key="3">
    <citation type="submission" date="2021-06" db="EMBL/GenBank/DDBJ databases">
        <title>Chromosome-level genome assembly for S. haematobium.</title>
        <authorList>
            <person name="Stroehlein A.J."/>
        </authorList>
    </citation>
    <scope>NUCLEOTIDE SEQUENCE</scope>
</reference>
<evidence type="ECO:0000313" key="6">
    <source>
        <dbReference type="EMBL" id="KAH9587140.1"/>
    </source>
</evidence>
<feature type="coiled-coil region" evidence="4">
    <location>
        <begin position="980"/>
        <end position="1007"/>
    </location>
</feature>
<keyword evidence="4" id="KW-0175">Coiled coil</keyword>
<keyword evidence="1" id="KW-0677">Repeat</keyword>
<dbReference type="SUPFAM" id="SSF48452">
    <property type="entry name" value="TPR-like"/>
    <property type="match status" value="1"/>
</dbReference>
<dbReference type="EMBL" id="AMPZ03000003">
    <property type="protein sequence ID" value="KAH9587140.1"/>
    <property type="molecule type" value="Genomic_DNA"/>
</dbReference>
<evidence type="ECO:0008006" key="8">
    <source>
        <dbReference type="Google" id="ProtNLM"/>
    </source>
</evidence>
<evidence type="ECO:0000256" key="5">
    <source>
        <dbReference type="SAM" id="MobiDB-lite"/>
    </source>
</evidence>
<dbReference type="Pfam" id="PF13181">
    <property type="entry name" value="TPR_8"/>
    <property type="match status" value="1"/>
</dbReference>
<dbReference type="PROSITE" id="PS50293">
    <property type="entry name" value="TPR_REGION"/>
    <property type="match status" value="1"/>
</dbReference>
<organism evidence="6 7">
    <name type="scientific">Schistosoma haematobium</name>
    <name type="common">Blood fluke</name>
    <dbReference type="NCBI Taxonomy" id="6185"/>
    <lineage>
        <taxon>Eukaryota</taxon>
        <taxon>Metazoa</taxon>
        <taxon>Spiralia</taxon>
        <taxon>Lophotrochozoa</taxon>
        <taxon>Platyhelminthes</taxon>
        <taxon>Trematoda</taxon>
        <taxon>Digenea</taxon>
        <taxon>Strigeidida</taxon>
        <taxon>Schistosomatoidea</taxon>
        <taxon>Schistosomatidae</taxon>
        <taxon>Schistosoma</taxon>
    </lineage>
</organism>
<feature type="repeat" description="TPR" evidence="3">
    <location>
        <begin position="574"/>
        <end position="607"/>
    </location>
</feature>
<dbReference type="CTD" id="24588486"/>
<feature type="region of interest" description="Disordered" evidence="5">
    <location>
        <begin position="891"/>
        <end position="910"/>
    </location>
</feature>
<evidence type="ECO:0000256" key="1">
    <source>
        <dbReference type="ARBA" id="ARBA00022737"/>
    </source>
</evidence>
<feature type="repeat" description="TPR" evidence="3">
    <location>
        <begin position="674"/>
        <end position="707"/>
    </location>
</feature>
<keyword evidence="2 3" id="KW-0802">TPR repeat</keyword>
<name>A0A922ITA8_SCHHA</name>
<reference evidence="6" key="1">
    <citation type="journal article" date="2012" name="Nat. Genet.">
        <title>Whole-genome sequence of Schistosoma haematobium.</title>
        <authorList>
            <person name="Young N.D."/>
            <person name="Jex A.R."/>
            <person name="Li B."/>
            <person name="Liu S."/>
            <person name="Yang L."/>
            <person name="Xiong Z."/>
            <person name="Li Y."/>
            <person name="Cantacessi C."/>
            <person name="Hall R.S."/>
            <person name="Xu X."/>
            <person name="Chen F."/>
            <person name="Wu X."/>
            <person name="Zerlotini A."/>
            <person name="Oliveira G."/>
            <person name="Hofmann A."/>
            <person name="Zhang G."/>
            <person name="Fang X."/>
            <person name="Kang Y."/>
            <person name="Campbell B.E."/>
            <person name="Loukas A."/>
            <person name="Ranganathan S."/>
            <person name="Rollinson D."/>
            <person name="Rinaldi G."/>
            <person name="Brindley P.J."/>
            <person name="Yang H."/>
            <person name="Wang J."/>
            <person name="Wang J."/>
            <person name="Gasser R.B."/>
        </authorList>
    </citation>
    <scope>NUCLEOTIDE SEQUENCE</scope>
</reference>
<evidence type="ECO:0000256" key="3">
    <source>
        <dbReference type="PROSITE-ProRule" id="PRU00339"/>
    </source>
</evidence>
<dbReference type="InterPro" id="IPR011990">
    <property type="entry name" value="TPR-like_helical_dom_sf"/>
</dbReference>
<dbReference type="InterPro" id="IPR019734">
    <property type="entry name" value="TPR_rpt"/>
</dbReference>
<dbReference type="SMART" id="SM00028">
    <property type="entry name" value="TPR"/>
    <property type="match status" value="6"/>
</dbReference>
<keyword evidence="7" id="KW-1185">Reference proteome</keyword>
<accession>A0A922ITA8</accession>
<dbReference type="Gene3D" id="1.25.40.10">
    <property type="entry name" value="Tetratricopeptide repeat domain"/>
    <property type="match status" value="4"/>
</dbReference>
<gene>
    <name evidence="6" type="ORF">MS3_00004991</name>
</gene>
<reference evidence="6" key="2">
    <citation type="journal article" date="2019" name="Gigascience">
        <title>High-quality Schistosoma haematobium genome achieved by single-molecule and long-range sequencing.</title>
        <authorList>
            <person name="Stroehlein A.J."/>
            <person name="Korhonen P.K."/>
            <person name="Chong T.M."/>
            <person name="Lim Y.L."/>
            <person name="Chan K.G."/>
            <person name="Webster B."/>
            <person name="Rollinson D."/>
            <person name="Brindley P.J."/>
            <person name="Gasser R.B."/>
            <person name="Young N.D."/>
        </authorList>
    </citation>
    <scope>NUCLEOTIDE SEQUENCE</scope>
</reference>
<dbReference type="Proteomes" id="UP000471633">
    <property type="component" value="Unassembled WGS sequence"/>
</dbReference>
<dbReference type="RefSeq" id="XP_035587261.2">
    <property type="nucleotide sequence ID" value="XM_035733336.2"/>
</dbReference>
<proteinExistence type="predicted"/>